<sequence length="1091" mass="115693">MNQALDPRSLPAAASALEALAGLRSDTRLYECAIEGLSRVEAPLEFEAFCGEEALSSLYRYEVLLLSSNAHLSLATLLGRQMRFVVRLSDGSSHARSGYIAQARRLGADGALTRYQVSLVPWLWQLTQRTDCRVFQEKTVLEIVEAVFAAYAPRAAWKLADGVETFLAEAPQGSTRSYCVQYRESDFDFVSRLLAEEGLGFAFQGVESEELGQAPLDQLLIFAHNEALPEDACSAHALGGAGIRFHRAGSQEAQDAVTALGAHRVLQAAVSTALSWDYKAKRSVAVSLPTDQVFGGPNAPQLEDYDVPGAYAFADEASALRAVRLAREALEARNKVFLGAGSVRSFAAGHRFVLTGSPLDREAQLRGEAESADAAAASRHFLLTRVQHAGLNNLPRKLDESAKALRRLLRESGVEPGEDDALLTPARSRGYANQFEAQRVHVPWRPALLDGTGGRINPRSSTGRPEMSDSPLGGSWAFNPARGHIKPTAMGPQTATVVGPNGETTPGEAGEIHTDALHRVRVQFHWQSANPEHNEACSPGSAWLRVASRYAGKGLGVQFVPRIGQAVLVGFLENDIDRPIVLGSLYDGAGDEGVASTPGGAYNAPGTTPDSQAFANAKDHSPAHQGNRVAAGHSPAWHGEASAYGPMRNRAALSGFKSCEFNTPHAGYTQLVFDDTDGQQRIQLATTQSATQLNLGHLIHQADNYRGSHRGDGFELRTDAYGALRGGRGLLITTWPIQAAINQAQSEPAGDATAPTALLKQASELFKNTSQIAATHQTVKVAASEGSAGASKSALKHDLAPQAAMLNSAKGMVDAKTGAVQSSAAGTQNSALPHSEDSLLTLAGRGGLGIVAGQSLQWASGETINWASGQDSNFALASHLRIHTGQALGFLSSAQGSGHLKAIAASGPVLVQAQADAMTLAAKEQLKMVSVSGKLDLASAKKIHLAVAGGSAITIEGGNITVQCPGMLTVHASQRSFVGGGRINSTSPCLPKSELVMPQDKPMFSQQLNLLELLGKKPESTEAITNVPYKVTREDGTVIHQGTTDNMGEGSRFFTKEKEELSLYVGDGDWQVTIDVPHANPNTRSTEGTSE</sequence>
<feature type="domain" description="Gp5/Type VI secretion system Vgr protein OB-fold" evidence="2">
    <location>
        <begin position="514"/>
        <end position="586"/>
    </location>
</feature>
<dbReference type="InterPro" id="IPR028244">
    <property type="entry name" value="T6SS_Rhs_Vgr_dom"/>
</dbReference>
<organism evidence="5 6">
    <name type="scientific">Uliginosibacterium aquaticum</name>
    <dbReference type="NCBI Taxonomy" id="2731212"/>
    <lineage>
        <taxon>Bacteria</taxon>
        <taxon>Pseudomonadati</taxon>
        <taxon>Pseudomonadota</taxon>
        <taxon>Betaproteobacteria</taxon>
        <taxon>Rhodocyclales</taxon>
        <taxon>Zoogloeaceae</taxon>
        <taxon>Uliginosibacterium</taxon>
    </lineage>
</organism>
<feature type="domain" description="Putative type VI secretion system Rhs element associated Vgr" evidence="4">
    <location>
        <begin position="666"/>
        <end position="773"/>
    </location>
</feature>
<gene>
    <name evidence="5" type="ORF">HJ583_011275</name>
</gene>
<dbReference type="NCBIfam" id="TIGR01646">
    <property type="entry name" value="vgr_GE"/>
    <property type="match status" value="1"/>
</dbReference>
<feature type="region of interest" description="Disordered" evidence="1">
    <location>
        <begin position="451"/>
        <end position="471"/>
    </location>
</feature>
<evidence type="ECO:0000256" key="1">
    <source>
        <dbReference type="SAM" id="MobiDB-lite"/>
    </source>
</evidence>
<dbReference type="InterPro" id="IPR006531">
    <property type="entry name" value="Gp5/Vgr_OB"/>
</dbReference>
<protein>
    <submittedName>
        <fullName evidence="5">Type VI secretion system tip protein VgrG</fullName>
    </submittedName>
</protein>
<dbReference type="InterPro" id="IPR018769">
    <property type="entry name" value="VgrG2_DUF2345"/>
</dbReference>
<dbReference type="Pfam" id="PF05954">
    <property type="entry name" value="Phage_GPD"/>
    <property type="match status" value="1"/>
</dbReference>
<dbReference type="InterPro" id="IPR006533">
    <property type="entry name" value="T6SS_Vgr_RhsGE"/>
</dbReference>
<dbReference type="InterPro" id="IPR037026">
    <property type="entry name" value="Vgr_OB-fold_dom_sf"/>
</dbReference>
<accession>A0ABX2IFY7</accession>
<proteinExistence type="predicted"/>
<evidence type="ECO:0000259" key="3">
    <source>
        <dbReference type="Pfam" id="PF10106"/>
    </source>
</evidence>
<evidence type="ECO:0000313" key="6">
    <source>
        <dbReference type="Proteomes" id="UP000778523"/>
    </source>
</evidence>
<dbReference type="Pfam" id="PF10106">
    <property type="entry name" value="DUF2345"/>
    <property type="match status" value="1"/>
</dbReference>
<dbReference type="SUPFAM" id="SSF69255">
    <property type="entry name" value="gp5 N-terminal domain-like"/>
    <property type="match status" value="1"/>
</dbReference>
<name>A0ABX2IFY7_9RHOO</name>
<feature type="domain" description="DUF2345" evidence="3">
    <location>
        <begin position="828"/>
        <end position="980"/>
    </location>
</feature>
<dbReference type="Pfam" id="PF04717">
    <property type="entry name" value="Phage_base_V"/>
    <property type="match status" value="1"/>
</dbReference>
<dbReference type="SUPFAM" id="SSF69279">
    <property type="entry name" value="Phage tail proteins"/>
    <property type="match status" value="2"/>
</dbReference>
<reference evidence="5 6" key="1">
    <citation type="submission" date="2020-06" db="EMBL/GenBank/DDBJ databases">
        <title>Draft genome of Uliginosibacterium sp. IMCC34675.</title>
        <authorList>
            <person name="Song J."/>
        </authorList>
    </citation>
    <scope>NUCLEOTIDE SEQUENCE [LARGE SCALE GENOMIC DNA]</scope>
    <source>
        <strain evidence="5 6">IMCC34675</strain>
    </source>
</reference>
<evidence type="ECO:0000259" key="4">
    <source>
        <dbReference type="Pfam" id="PF13296"/>
    </source>
</evidence>
<dbReference type="Gene3D" id="2.40.50.230">
    <property type="entry name" value="Gp5 N-terminal domain"/>
    <property type="match status" value="1"/>
</dbReference>
<dbReference type="Pfam" id="PF13296">
    <property type="entry name" value="T6SS_Vgr"/>
    <property type="match status" value="1"/>
</dbReference>
<dbReference type="Gene3D" id="2.30.110.50">
    <property type="match status" value="1"/>
</dbReference>
<dbReference type="EMBL" id="JABCSC020000002">
    <property type="protein sequence ID" value="NSL55608.1"/>
    <property type="molecule type" value="Genomic_DNA"/>
</dbReference>
<dbReference type="RefSeq" id="WP_170021970.1">
    <property type="nucleotide sequence ID" value="NZ_JABCSC020000002.1"/>
</dbReference>
<feature type="region of interest" description="Disordered" evidence="1">
    <location>
        <begin position="611"/>
        <end position="637"/>
    </location>
</feature>
<evidence type="ECO:0000259" key="2">
    <source>
        <dbReference type="Pfam" id="PF04717"/>
    </source>
</evidence>
<dbReference type="Gene3D" id="3.55.50.10">
    <property type="entry name" value="Baseplate protein-like domains"/>
    <property type="match status" value="1"/>
</dbReference>
<dbReference type="Gene3D" id="4.10.220.110">
    <property type="match status" value="1"/>
</dbReference>
<dbReference type="Proteomes" id="UP000778523">
    <property type="component" value="Unassembled WGS sequence"/>
</dbReference>
<keyword evidence="6" id="KW-1185">Reference proteome</keyword>
<evidence type="ECO:0000313" key="5">
    <source>
        <dbReference type="EMBL" id="NSL55608.1"/>
    </source>
</evidence>
<comment type="caution">
    <text evidence="5">The sequence shown here is derived from an EMBL/GenBank/DDBJ whole genome shotgun (WGS) entry which is preliminary data.</text>
</comment>